<dbReference type="InterPro" id="IPR012551">
    <property type="entry name" value="DUF1707_SHOCT-like"/>
</dbReference>
<evidence type="ECO:0000259" key="2">
    <source>
        <dbReference type="Pfam" id="PF08044"/>
    </source>
</evidence>
<sequence>MSQSSPQPERPCPSRPADRRPEVHSEALDITAPGGAAAAPVRASDAEREAVVERLRIASVEGRLTFEELTERTEAAYAAVSRGDLDHITADLPGMGAPGANPAPLQVKRRFSAVMGDCKERIVGRIDGPLEAVSVMGDVELDLRGAQVPSGEVLITATAVMGDVKIIVPDGVTVELSGHNFLGDRRVAVRDPHPGARVPVVRVAATAVMGDIKIVDDEHHTPLRRALATWWKDRR</sequence>
<feature type="domain" description="Cell wall-active antibiotics response LiaF-like C-terminal" evidence="3">
    <location>
        <begin position="132"/>
        <end position="187"/>
    </location>
</feature>
<dbReference type="OrthoDB" id="4772576at2"/>
<feature type="region of interest" description="Disordered" evidence="1">
    <location>
        <begin position="1"/>
        <end position="44"/>
    </location>
</feature>
<evidence type="ECO:0000313" key="4">
    <source>
        <dbReference type="EMBL" id="TDD85482.1"/>
    </source>
</evidence>
<evidence type="ECO:0000256" key="1">
    <source>
        <dbReference type="SAM" id="MobiDB-lite"/>
    </source>
</evidence>
<dbReference type="Pfam" id="PF08044">
    <property type="entry name" value="DUF1707"/>
    <property type="match status" value="1"/>
</dbReference>
<comment type="caution">
    <text evidence="4">The sequence shown here is derived from an EMBL/GenBank/DDBJ whole genome shotgun (WGS) entry which is preliminary data.</text>
</comment>
<feature type="compositionally biased region" description="Basic and acidic residues" evidence="1">
    <location>
        <begin position="16"/>
        <end position="27"/>
    </location>
</feature>
<dbReference type="RefSeq" id="WP_132196647.1">
    <property type="nucleotide sequence ID" value="NZ_SMKY01000036.1"/>
</dbReference>
<dbReference type="EMBL" id="SMKY01000036">
    <property type="protein sequence ID" value="TDD85482.1"/>
    <property type="molecule type" value="Genomic_DNA"/>
</dbReference>
<name>A0A4R5BNE5_9ACTN</name>
<dbReference type="InterPro" id="IPR024425">
    <property type="entry name" value="LiaF-like_C"/>
</dbReference>
<dbReference type="Proteomes" id="UP000295578">
    <property type="component" value="Unassembled WGS sequence"/>
</dbReference>
<gene>
    <name evidence="4" type="ORF">E1293_11135</name>
</gene>
<dbReference type="Pfam" id="PF09922">
    <property type="entry name" value="LiaF-like_C"/>
    <property type="match status" value="1"/>
</dbReference>
<accession>A0A4R5BNE5</accession>
<proteinExistence type="predicted"/>
<dbReference type="PANTHER" id="PTHR40763:SF4">
    <property type="entry name" value="DUF1707 DOMAIN-CONTAINING PROTEIN"/>
    <property type="match status" value="1"/>
</dbReference>
<organism evidence="4 5">
    <name type="scientific">Actinomadura darangshiensis</name>
    <dbReference type="NCBI Taxonomy" id="705336"/>
    <lineage>
        <taxon>Bacteria</taxon>
        <taxon>Bacillati</taxon>
        <taxon>Actinomycetota</taxon>
        <taxon>Actinomycetes</taxon>
        <taxon>Streptosporangiales</taxon>
        <taxon>Thermomonosporaceae</taxon>
        <taxon>Actinomadura</taxon>
    </lineage>
</organism>
<evidence type="ECO:0000259" key="3">
    <source>
        <dbReference type="Pfam" id="PF09922"/>
    </source>
</evidence>
<dbReference type="PANTHER" id="PTHR40763">
    <property type="entry name" value="MEMBRANE PROTEIN-RELATED"/>
    <property type="match status" value="1"/>
</dbReference>
<feature type="domain" description="DUF1707" evidence="2">
    <location>
        <begin position="41"/>
        <end position="93"/>
    </location>
</feature>
<keyword evidence="5" id="KW-1185">Reference proteome</keyword>
<reference evidence="4 5" key="1">
    <citation type="submission" date="2019-03" db="EMBL/GenBank/DDBJ databases">
        <title>Draft genome sequences of novel Actinobacteria.</title>
        <authorList>
            <person name="Sahin N."/>
            <person name="Ay H."/>
            <person name="Saygin H."/>
        </authorList>
    </citation>
    <scope>NUCLEOTIDE SEQUENCE [LARGE SCALE GENOMIC DNA]</scope>
    <source>
        <strain evidence="4 5">DSM 45941</strain>
    </source>
</reference>
<dbReference type="AlphaFoldDB" id="A0A4R5BNE5"/>
<protein>
    <submittedName>
        <fullName evidence="4">DUF1707 and DUF2154 domain-containing protein</fullName>
    </submittedName>
</protein>
<evidence type="ECO:0000313" key="5">
    <source>
        <dbReference type="Proteomes" id="UP000295578"/>
    </source>
</evidence>